<feature type="region of interest" description="Disordered" evidence="1">
    <location>
        <begin position="1953"/>
        <end position="1988"/>
    </location>
</feature>
<feature type="domain" description="PKD" evidence="3">
    <location>
        <begin position="383"/>
        <end position="427"/>
    </location>
</feature>
<dbReference type="SUPFAM" id="SSF49299">
    <property type="entry name" value="PKD domain"/>
    <property type="match status" value="1"/>
</dbReference>
<dbReference type="EC" id="6.6.1.2" evidence="4"/>
<comment type="caution">
    <text evidence="4">The sequence shown here is derived from an EMBL/GenBank/DDBJ whole genome shotgun (WGS) entry which is preliminary data.</text>
</comment>
<evidence type="ECO:0000256" key="2">
    <source>
        <dbReference type="SAM" id="Phobius"/>
    </source>
</evidence>
<dbReference type="GO" id="GO:0051116">
    <property type="term" value="F:cobaltochelatase activity"/>
    <property type="evidence" value="ECO:0007669"/>
    <property type="project" value="UniProtKB-EC"/>
</dbReference>
<evidence type="ECO:0000313" key="4">
    <source>
        <dbReference type="EMBL" id="MEL4305173.1"/>
    </source>
</evidence>
<accession>A0ABU9KTR8</accession>
<dbReference type="InterPro" id="IPR000601">
    <property type="entry name" value="PKD_dom"/>
</dbReference>
<dbReference type="InterPro" id="IPR013783">
    <property type="entry name" value="Ig-like_fold"/>
</dbReference>
<dbReference type="PROSITE" id="PS50093">
    <property type="entry name" value="PKD"/>
    <property type="match status" value="1"/>
</dbReference>
<dbReference type="Pfam" id="PF02514">
    <property type="entry name" value="CobN-Mg_chel"/>
    <property type="match status" value="2"/>
</dbReference>
<keyword evidence="2" id="KW-1133">Transmembrane helix</keyword>
<evidence type="ECO:0000259" key="3">
    <source>
        <dbReference type="PROSITE" id="PS50093"/>
    </source>
</evidence>
<dbReference type="PANTHER" id="PTHR44119">
    <property type="entry name" value="MAGNESIUM-CHELATASE SUBUNIT CHLH, CHLOROPLASTIC"/>
    <property type="match status" value="1"/>
</dbReference>
<feature type="transmembrane region" description="Helical" evidence="2">
    <location>
        <begin position="2033"/>
        <end position="2050"/>
    </location>
</feature>
<feature type="compositionally biased region" description="Polar residues" evidence="1">
    <location>
        <begin position="1973"/>
        <end position="1988"/>
    </location>
</feature>
<gene>
    <name evidence="4" type="ORF">WOA13_04910</name>
</gene>
<keyword evidence="2" id="KW-0812">Transmembrane</keyword>
<protein>
    <submittedName>
        <fullName evidence="4">Cobaltochelatase subunit CobN</fullName>
        <ecNumber evidence="4">6.6.1.2</ecNumber>
    </submittedName>
</protein>
<dbReference type="InterPro" id="IPR035986">
    <property type="entry name" value="PKD_dom_sf"/>
</dbReference>
<dbReference type="RefSeq" id="WP_342126832.1">
    <property type="nucleotide sequence ID" value="NZ_JBCAUS010000002.1"/>
</dbReference>
<reference evidence="4 5" key="1">
    <citation type="submission" date="2024-04" db="EMBL/GenBank/DDBJ databases">
        <title>Methanococcoides sp. LMO-2.</title>
        <authorList>
            <person name="Liang L."/>
        </authorList>
    </citation>
    <scope>NUCLEOTIDE SEQUENCE [LARGE SCALE GENOMIC DNA]</scope>
    <source>
        <strain evidence="4 5">LMO-2</strain>
    </source>
</reference>
<dbReference type="SUPFAM" id="SSF117074">
    <property type="entry name" value="Hypothetical protein PA1324"/>
    <property type="match status" value="3"/>
</dbReference>
<feature type="compositionally biased region" description="Low complexity" evidence="1">
    <location>
        <begin position="1956"/>
        <end position="1972"/>
    </location>
</feature>
<sequence>MRNVKHGLLILSVLLMLVLVPVVSAEEFNMELVANTTSDVNGDYSFSDVPNGNYQLVALTYVPGMGQWFMDESEVIIENGQNIVNANLTLGFAEPGAQEPILSLLERASISGKTLSTPMGGPIQSISDVTVVLKTESELVANTTSDVNGDYLFSDVPNGNYQLVALTYVPGMGQWFMDELDVIIENGQNIVNANLTLGFAEPGAQEPILSLLERASISGKTLSTPMGGPIQSISDVTVVLKTESELVANTTSDVNGDYLFSDVPNGNYQLVALTYVPGMGQWFMDESEVIIENGQNIVNANLTLGFAEPGAQEPILSLLERASISGKTLSTPMGGPIQSISDVTVTLLKHSSEISDPSTSHPITNYSANTTSGDSPLTVQFTDESVDATSWFWDFGDGTNSTVQNPIHTYGSVGSYDVSLTITTPDGTGTEVKRDYITSKLPEMYKDKKILFLIIGAEETCWVKESAIEMGMHNVDVYGSYRMNEVDNLYSPFNDSIDTGLYDIIFISRKGGMTFLGSNLKPQIVEMMENKKPEAQVVDWNYGVGTVNHTEHPYIADYWDEEYDGNVIRLITYLSVVDLSRPFSEYDGTIEIEEPAIMPEVGIYHPDARMVFDDLESYLEWYREDTGTHHVYNPDNYTVGITFFTAGDESICNAVIESVIIELESRGINAIPAYRPDVIYSDKAYRFFTIDDEWKTDAFIDLGKGVWIMSSAVKNTEYLEEANVPVINGIIYQGTIEEWENSSTGQDCWFQYQIPIMEIGGEIESIVVGGQEYDEALGARVLKPIDYQVEWMVDRTVSWMDLQHTDNEDKKVAVIYYAHGKQSALVASNLDVVPSIPNFLNAMNEYGYDLGGSQLNDSEFLETVLQQGRNIGVWAPGELEYMVENYDVELLPVETYMEWFNNEIEPEARQSVLDTWGEAPGNAMVYENESGKYFVFPKIEAGNVLVLPQPARGFSQNDTTLYHDQTIPPSHHYIAFYLWLDNDFDADSIVHFGRHGTQEWLQGKGTSLSVKTCWPAILIQDMPVVYLYDVGGIGEGIMAKRRGNAVMVDHSTPAIVSAGLYGNLTLLHDKMHYYETEEEDAMVKAYRNSIIEIYDELNFEQEFNVSADDLKNMNDTEFDNFVLTGSVHDYLHELASEYIPYGMHVLGEQMDSEGQMAMVKSMLGPEFKEHVAASNLFEDPDELEPTHSPDGLDELLNDVLVNGTDPLCLLTDRFNITYSSGKFVANTTSDEAGEYDFSIIKDGKYTLYAFTQTGDGWLSGKEYITIENGEALSDVRLNLTKNATGTTNAELEYVIELLENNPPVSKETGLGIISGNITYSPMGSPRAANDAIVMLQKNNNILEVYTNSSTNKYAFQNLTDGTYDVTALYHSVSKYGDYWYIATEEVTIQEGGDLNQDINMNTDVSGDAQDLMSLLGQVSGKTYSIETSVEEPECNVVLIQRLSDEQMQVVDDLNLALLYAENIKACKDLEIQSMLDALDGKYIPPALGDDPVRSPDVLPTGKNFFAFNPSLVPTEEAWDAGQVLVDAFLEEWAANHEEPYPKKVGFVLWSGESMRHKGVMESEILYMMGVRPVWDSSGNVIDVEIIPEDELGRPRIDAVITMTGIYRDNWKWQVELMDRGARLAAMENSSTYPNYVSDNSDLIYEALMATGNYSEEEARQLSMCRVFGPDEGSWGAGGFREAVSASGTWEDESKLANLYIDSMSYAYGDDIWGNCDGDVFRQALSETDAVMFSRSGNDNRGSGSVVFDHVYEFFGGFGMAVRNVSGDTPEMYIANLKNPDEAFVETMGEFLARDLRSKYFNPKWIEGMMEHGYTGASEMDSVLEDFFGLGVTLPDEITDDMWKEFYDVYVMDKYDLGLDEWFQEENPWASQSMDARMLEAVRKGYWDASDEVVQNLVKEYVESVVQDGVTCCHHTCGNPTLDSYVQGIMSVPGVIDKDTMDEYNRLMKEATHRETAVSTSSSHSSSGTVTPTIVESTNNQTSVSDAGYGTTTDQVAEVTQNTPDNYVEGYEMTKESINNEEQASSTSFSGADILGSVLVILAVAVITIGFRKQRI</sequence>
<name>A0ABU9KTR8_9EURY</name>
<dbReference type="EMBL" id="JBCAUS010000002">
    <property type="protein sequence ID" value="MEL4305173.1"/>
    <property type="molecule type" value="Genomic_DNA"/>
</dbReference>
<dbReference type="Proteomes" id="UP001396646">
    <property type="component" value="Unassembled WGS sequence"/>
</dbReference>
<keyword evidence="5" id="KW-1185">Reference proteome</keyword>
<dbReference type="CDD" id="cd00146">
    <property type="entry name" value="PKD"/>
    <property type="match status" value="1"/>
</dbReference>
<evidence type="ECO:0000313" key="5">
    <source>
        <dbReference type="Proteomes" id="UP001396646"/>
    </source>
</evidence>
<dbReference type="SMART" id="SM00089">
    <property type="entry name" value="PKD"/>
    <property type="match status" value="1"/>
</dbReference>
<keyword evidence="2" id="KW-0472">Membrane</keyword>
<dbReference type="Gene3D" id="2.60.40.10">
    <property type="entry name" value="Immunoglobulins"/>
    <property type="match status" value="3"/>
</dbReference>
<evidence type="ECO:0000256" key="1">
    <source>
        <dbReference type="SAM" id="MobiDB-lite"/>
    </source>
</evidence>
<keyword evidence="4" id="KW-0436">Ligase</keyword>
<organism evidence="4 5">
    <name type="scientific">Methanococcoides cohabitans</name>
    <dbReference type="NCBI Taxonomy" id="3136559"/>
    <lineage>
        <taxon>Archaea</taxon>
        <taxon>Methanobacteriati</taxon>
        <taxon>Methanobacteriota</taxon>
        <taxon>Stenosarchaea group</taxon>
        <taxon>Methanomicrobia</taxon>
        <taxon>Methanosarcinales</taxon>
        <taxon>Methanosarcinaceae</taxon>
        <taxon>Methanococcoides</taxon>
    </lineage>
</organism>
<dbReference type="Pfam" id="PF18911">
    <property type="entry name" value="PKD_4"/>
    <property type="match status" value="1"/>
</dbReference>
<dbReference type="InterPro" id="IPR003672">
    <property type="entry name" value="CobN/Mg_chltase"/>
</dbReference>
<dbReference type="PANTHER" id="PTHR44119:SF4">
    <property type="entry name" value="AEROBIC COBALTOCHELATASE SUBUNIT COBN"/>
    <property type="match status" value="1"/>
</dbReference>
<dbReference type="InterPro" id="IPR022409">
    <property type="entry name" value="PKD/Chitinase_dom"/>
</dbReference>
<dbReference type="Gene3D" id="2.60.40.1120">
    <property type="entry name" value="Carboxypeptidase-like, regulatory domain"/>
    <property type="match status" value="1"/>
</dbReference>
<dbReference type="CDD" id="cd10150">
    <property type="entry name" value="CobN_like"/>
    <property type="match status" value="1"/>
</dbReference>
<proteinExistence type="predicted"/>